<gene>
    <name evidence="1" type="ORF">GcM1_250009</name>
</gene>
<proteinExistence type="predicted"/>
<dbReference type="Proteomes" id="UP000285326">
    <property type="component" value="Unassembled WGS sequence"/>
</dbReference>
<evidence type="ECO:0000313" key="2">
    <source>
        <dbReference type="Proteomes" id="UP000285326"/>
    </source>
</evidence>
<comment type="caution">
    <text evidence="1">The sequence shown here is derived from an EMBL/GenBank/DDBJ whole genome shotgun (WGS) entry which is preliminary data.</text>
</comment>
<name>A0A420IAM9_9PEZI</name>
<dbReference type="EMBL" id="MCBS01025077">
    <property type="protein sequence ID" value="RKF71574.1"/>
    <property type="molecule type" value="Genomic_DNA"/>
</dbReference>
<accession>A0A420IAM9</accession>
<reference evidence="1 2" key="1">
    <citation type="journal article" date="2018" name="BMC Genomics">
        <title>Comparative genome analyses reveal sequence features reflecting distinct modes of host-adaptation between dicot and monocot powdery mildew.</title>
        <authorList>
            <person name="Wu Y."/>
            <person name="Ma X."/>
            <person name="Pan Z."/>
            <person name="Kale S.D."/>
            <person name="Song Y."/>
            <person name="King H."/>
            <person name="Zhang Q."/>
            <person name="Presley C."/>
            <person name="Deng X."/>
            <person name="Wei C.I."/>
            <person name="Xiao S."/>
        </authorList>
    </citation>
    <scope>NUCLEOTIDE SEQUENCE [LARGE SCALE GENOMIC DNA]</scope>
    <source>
        <strain evidence="1">UMSG1</strain>
    </source>
</reference>
<evidence type="ECO:0000313" key="1">
    <source>
        <dbReference type="EMBL" id="RKF71574.1"/>
    </source>
</evidence>
<organism evidence="1 2">
    <name type="scientific">Golovinomyces cichoracearum</name>
    <dbReference type="NCBI Taxonomy" id="62708"/>
    <lineage>
        <taxon>Eukaryota</taxon>
        <taxon>Fungi</taxon>
        <taxon>Dikarya</taxon>
        <taxon>Ascomycota</taxon>
        <taxon>Pezizomycotina</taxon>
        <taxon>Leotiomycetes</taxon>
        <taxon>Erysiphales</taxon>
        <taxon>Erysiphaceae</taxon>
        <taxon>Golovinomyces</taxon>
    </lineage>
</organism>
<sequence>MKLFKCYFNYGIRLKFKPVFSHLQSYLKEGLLLAHGLRPQPQQKKGSKACNRQAGGKGLPQLLLSKSGGALLYGKPATNKSFLGAFSSAKEIATARQEEPCFLRNSLSNASNLRQGHKREKGSAAAQLSNLYRTALASSSYSKKALKEGASPLPMRYRLLSSKKAFLGKGDLKHTNNKVIITFYLYNANQMFISSNFNDRVKALLLPNKSLKIRQGSEESKAVLATASARQQQPKREGRGGLALASQALPALGEAALALPHAGRQRVLQGQALPGQALPGQAKPALHTQLVKSAASKEGAKGAQLAKIILYNRMLNIYEFNASDEHYFSYYNTMASIIKKINIVLANLNYLLAIYIYILKTKIFNNYAAQQSCLTKIYQKINSFFFIYNNLFKIKDNLNNNLFNFFKNRLLLNKLPFLITNDILKICSASTFLEGKKAVKPNQWGLMGNRGQAQAQEARQALLARHALLARQELAQVEEAMSPRAQHQQESSIFNFEYYLYKMSLSYLEKKFIHLIEQIYHKKIVLNIVNLKKMHLNSHIYTQIVSLKLRNRDNKLYRILKASLRKVKIEECSWPAATAIKRYSRKPEIFYKLKNNLISSLALPAQALAATALESQRVRSAQEAFATSKPQALPALALPGQSKPAQAVPLRGHEAQALPAQAEALALPALALPGQAQASLLGQAKLAQAQAQATLTLTQEVKSGPSVLLGGEKSPSSSVASVASEASLASLASVACLASVARGGATARQEATASQMRGLGLLGSAAPVFFKTGDNDITKYVIKFIKHIKLRGIRVEAKGRLTRPRTAARSVFKMRYMGGLKKYESFLYSTRMLRGDQKDNVSYSLINSNGRNGSFGVKG</sequence>
<evidence type="ECO:0008006" key="3">
    <source>
        <dbReference type="Google" id="ProtNLM"/>
    </source>
</evidence>
<protein>
    <recommendedName>
        <fullName evidence="3">Ribosomal protein S3</fullName>
    </recommendedName>
</protein>
<dbReference type="AlphaFoldDB" id="A0A420IAM9"/>